<dbReference type="RefSeq" id="WP_246374385.1">
    <property type="nucleotide sequence ID" value="NZ_JACICC010000001.1"/>
</dbReference>
<accession>A0A7W6EES3</accession>
<dbReference type="PROSITE" id="PS51257">
    <property type="entry name" value="PROKAR_LIPOPROTEIN"/>
    <property type="match status" value="1"/>
</dbReference>
<dbReference type="PANTHER" id="PTHR30203">
    <property type="entry name" value="OUTER MEMBRANE CATION EFFLUX PROTEIN"/>
    <property type="match status" value="1"/>
</dbReference>
<dbReference type="GO" id="GO:0031640">
    <property type="term" value="P:killing of cells of another organism"/>
    <property type="evidence" value="ECO:0007669"/>
    <property type="project" value="UniProtKB-KW"/>
</dbReference>
<feature type="compositionally biased region" description="Low complexity" evidence="3">
    <location>
        <begin position="56"/>
        <end position="69"/>
    </location>
</feature>
<comment type="similarity">
    <text evidence="1 2">Belongs to the outer membrane factor (OMF) (TC 1.B.17) family.</text>
</comment>
<keyword evidence="2" id="KW-0204">Cytolysis</keyword>
<evidence type="ECO:0000313" key="5">
    <source>
        <dbReference type="Proteomes" id="UP000537592"/>
    </source>
</evidence>
<keyword evidence="5" id="KW-1185">Reference proteome</keyword>
<dbReference type="EMBL" id="JACICC010000001">
    <property type="protein sequence ID" value="MBB3808341.1"/>
    <property type="molecule type" value="Genomic_DNA"/>
</dbReference>
<reference evidence="4 5" key="1">
    <citation type="submission" date="2020-08" db="EMBL/GenBank/DDBJ databases">
        <title>Genomic Encyclopedia of Type Strains, Phase IV (KMG-IV): sequencing the most valuable type-strain genomes for metagenomic binning, comparative biology and taxonomic classification.</title>
        <authorList>
            <person name="Goeker M."/>
        </authorList>
    </citation>
    <scope>NUCLEOTIDE SEQUENCE [LARGE SCALE GENOMIC DNA]</scope>
    <source>
        <strain evidence="4 5">DSM 28760</strain>
    </source>
</reference>
<dbReference type="GO" id="GO:0009279">
    <property type="term" value="C:cell outer membrane"/>
    <property type="evidence" value="ECO:0007669"/>
    <property type="project" value="UniProtKB-SubCell"/>
</dbReference>
<comment type="function">
    <text evidence="2">CyaE is necessary for transport of calmodulin-sensitive adenylate cyclase-hemolysin (cyclolysin).</text>
</comment>
<feature type="region of interest" description="Disordered" evidence="3">
    <location>
        <begin position="43"/>
        <end position="70"/>
    </location>
</feature>
<keyword evidence="2" id="KW-0813">Transport</keyword>
<sequence length="520" mass="53682">MMQRLTSSLRYTRHGKKAPSTFAATVAVAGLLAGCTSAMLENAPADPSQPWKPRTSEAQAGASAYAGSSPDFSVPADPSVTALKASSDINTTRAYGLAELIDIAQSHNPTTQVAWQTARQAALAAGMVEATYLPLITANVIGGKQWVNNALPVPILGRDTETTTISGVSPQIALQWLVFDFGQRSALHEAAKHNSTAANILFNGIHQKIIFDVTRTYYVYGAAQNRVSISRQNLANSQKILAAADARVQKGIGNTVELAQARQAVAQARFGMVQAEGQAQDAYQALLASAGIPPTTTIRIKPITGRKLPADVGAPTERLISAALARRPDVLASLAAAKASQSGIKAAEAEFMPKVFLGAVAADGSTHLSASGLPTLGQQASASGFMIGATMPLFDGGLRAAQLKNAQSVAQVAQTTHHQTLNDAAREIVVSVNTLRSALASYRAASALASAAAVTYDAALESYSAGVGDITVATAADTGLLTARQAQSDAYAASLVAAANLAFMLGSMTSQEAAVGIAGR</sequence>
<dbReference type="PANTHER" id="PTHR30203:SF29">
    <property type="entry name" value="PROTEIN CYAE"/>
    <property type="match status" value="1"/>
</dbReference>
<proteinExistence type="inferred from homology"/>
<dbReference type="SUPFAM" id="SSF56954">
    <property type="entry name" value="Outer membrane efflux proteins (OEP)"/>
    <property type="match status" value="1"/>
</dbReference>
<keyword evidence="2" id="KW-0998">Cell outer membrane</keyword>
<dbReference type="Gene3D" id="1.20.1600.10">
    <property type="entry name" value="Outer membrane efflux proteins (OEP)"/>
    <property type="match status" value="1"/>
</dbReference>
<evidence type="ECO:0000256" key="2">
    <source>
        <dbReference type="PIRNR" id="PIRNR001892"/>
    </source>
</evidence>
<protein>
    <recommendedName>
        <fullName evidence="2">Protein CyaE</fullName>
    </recommendedName>
</protein>
<name>A0A7W6EES3_9HYPH</name>
<dbReference type="InterPro" id="IPR010131">
    <property type="entry name" value="MdtP/NodT-like"/>
</dbReference>
<dbReference type="Pfam" id="PF02321">
    <property type="entry name" value="OEP"/>
    <property type="match status" value="2"/>
</dbReference>
<dbReference type="GO" id="GO:0015562">
    <property type="term" value="F:efflux transmembrane transporter activity"/>
    <property type="evidence" value="ECO:0007669"/>
    <property type="project" value="InterPro"/>
</dbReference>
<evidence type="ECO:0000256" key="3">
    <source>
        <dbReference type="SAM" id="MobiDB-lite"/>
    </source>
</evidence>
<gene>
    <name evidence="4" type="ORF">FHS81_000395</name>
</gene>
<comment type="subcellular location">
    <subcellularLocation>
        <location evidence="2">Cell outer membrane</location>
        <topology evidence="2">Peripheral membrane protein</topology>
    </subcellularLocation>
</comment>
<dbReference type="PIRSF" id="PIRSF001892">
    <property type="entry name" value="CyaE"/>
    <property type="match status" value="1"/>
</dbReference>
<evidence type="ECO:0000313" key="4">
    <source>
        <dbReference type="EMBL" id="MBB3808341.1"/>
    </source>
</evidence>
<dbReference type="InterPro" id="IPR028351">
    <property type="entry name" value="CyaE"/>
</dbReference>
<dbReference type="InterPro" id="IPR003423">
    <property type="entry name" value="OMP_efflux"/>
</dbReference>
<evidence type="ECO:0000256" key="1">
    <source>
        <dbReference type="ARBA" id="ARBA00007613"/>
    </source>
</evidence>
<dbReference type="AlphaFoldDB" id="A0A7W6EES3"/>
<organism evidence="4 5">
    <name type="scientific">Pseudochelatococcus contaminans</name>
    <dbReference type="NCBI Taxonomy" id="1538103"/>
    <lineage>
        <taxon>Bacteria</taxon>
        <taxon>Pseudomonadati</taxon>
        <taxon>Pseudomonadota</taxon>
        <taxon>Alphaproteobacteria</taxon>
        <taxon>Hyphomicrobiales</taxon>
        <taxon>Chelatococcaceae</taxon>
        <taxon>Pseudochelatococcus</taxon>
    </lineage>
</organism>
<keyword evidence="2" id="KW-0472">Membrane</keyword>
<dbReference type="Proteomes" id="UP000537592">
    <property type="component" value="Unassembled WGS sequence"/>
</dbReference>
<comment type="caution">
    <text evidence="4">The sequence shown here is derived from an EMBL/GenBank/DDBJ whole genome shotgun (WGS) entry which is preliminary data.</text>
</comment>
<keyword evidence="2" id="KW-0354">Hemolysis</keyword>